<proteinExistence type="predicted"/>
<reference evidence="1" key="1">
    <citation type="journal article" date="2015" name="Nature">
        <title>Complex archaea that bridge the gap between prokaryotes and eukaryotes.</title>
        <authorList>
            <person name="Spang A."/>
            <person name="Saw J.H."/>
            <person name="Jorgensen S.L."/>
            <person name="Zaremba-Niedzwiedzka K."/>
            <person name="Martijn J."/>
            <person name="Lind A.E."/>
            <person name="van Eijk R."/>
            <person name="Schleper C."/>
            <person name="Guy L."/>
            <person name="Ettema T.J."/>
        </authorList>
    </citation>
    <scope>NUCLEOTIDE SEQUENCE</scope>
</reference>
<dbReference type="AlphaFoldDB" id="A0A0F9I1S0"/>
<evidence type="ECO:0000313" key="1">
    <source>
        <dbReference type="EMBL" id="KKM13644.1"/>
    </source>
</evidence>
<protein>
    <submittedName>
        <fullName evidence="1">Uncharacterized protein</fullName>
    </submittedName>
</protein>
<organism evidence="1">
    <name type="scientific">marine sediment metagenome</name>
    <dbReference type="NCBI Taxonomy" id="412755"/>
    <lineage>
        <taxon>unclassified sequences</taxon>
        <taxon>metagenomes</taxon>
        <taxon>ecological metagenomes</taxon>
    </lineage>
</organism>
<comment type="caution">
    <text evidence="1">The sequence shown here is derived from an EMBL/GenBank/DDBJ whole genome shotgun (WGS) entry which is preliminary data.</text>
</comment>
<sequence length="76" mass="8841">MVVSEERRERNPNLEKYKCENCGKGFWRSVKRKSTNLKARGIRGVGYTTCSPTCAREYQRKLTLGSSKKDLNRKKN</sequence>
<gene>
    <name evidence="1" type="ORF">LCGC14_1714210</name>
</gene>
<accession>A0A0F9I1S0</accession>
<name>A0A0F9I1S0_9ZZZZ</name>
<dbReference type="EMBL" id="LAZR01015334">
    <property type="protein sequence ID" value="KKM13644.1"/>
    <property type="molecule type" value="Genomic_DNA"/>
</dbReference>